<dbReference type="PROSITE" id="PS51257">
    <property type="entry name" value="PROKAR_LIPOPROTEIN"/>
    <property type="match status" value="1"/>
</dbReference>
<gene>
    <name evidence="2" type="ORF">HNQ65_005202</name>
</gene>
<keyword evidence="1" id="KW-0732">Signal</keyword>
<dbReference type="AlphaFoldDB" id="A0A7W7YGB5"/>
<feature type="chain" id="PRO_5031331211" evidence="1">
    <location>
        <begin position="20"/>
        <end position="152"/>
    </location>
</feature>
<organism evidence="2 3">
    <name type="scientific">Prosthecobacter vanneervenii</name>
    <dbReference type="NCBI Taxonomy" id="48466"/>
    <lineage>
        <taxon>Bacteria</taxon>
        <taxon>Pseudomonadati</taxon>
        <taxon>Verrucomicrobiota</taxon>
        <taxon>Verrucomicrobiia</taxon>
        <taxon>Verrucomicrobiales</taxon>
        <taxon>Verrucomicrobiaceae</taxon>
        <taxon>Prosthecobacter</taxon>
    </lineage>
</organism>
<accession>A0A7W7YGB5</accession>
<comment type="caution">
    <text evidence="2">The sequence shown here is derived from an EMBL/GenBank/DDBJ whole genome shotgun (WGS) entry which is preliminary data.</text>
</comment>
<evidence type="ECO:0000313" key="3">
    <source>
        <dbReference type="Proteomes" id="UP000590740"/>
    </source>
</evidence>
<proteinExistence type="predicted"/>
<dbReference type="RefSeq" id="WP_184344541.1">
    <property type="nucleotide sequence ID" value="NZ_JACHIG010000020.1"/>
</dbReference>
<evidence type="ECO:0000313" key="2">
    <source>
        <dbReference type="EMBL" id="MBB5035589.1"/>
    </source>
</evidence>
<sequence length="152" mass="16874">MKMQSLSSLLVLLVGVSLAMTSCQYPYGYGYNSSGPYAGTFIPYRYTGRGPIGDLSSSALGANRDHYYYVIRGNDAGKRYYGARPVNSRPASIYPRSYQLHPYYSNSLYSSPYYSRSSSSVYSRTNRPWGGGYGFGQPFNWGIGLGLGSCWF</sequence>
<dbReference type="EMBL" id="JACHIG010000020">
    <property type="protein sequence ID" value="MBB5035589.1"/>
    <property type="molecule type" value="Genomic_DNA"/>
</dbReference>
<evidence type="ECO:0000256" key="1">
    <source>
        <dbReference type="SAM" id="SignalP"/>
    </source>
</evidence>
<keyword evidence="3" id="KW-1185">Reference proteome</keyword>
<reference evidence="2 3" key="1">
    <citation type="submission" date="2020-08" db="EMBL/GenBank/DDBJ databases">
        <title>Genomic Encyclopedia of Type Strains, Phase IV (KMG-IV): sequencing the most valuable type-strain genomes for metagenomic binning, comparative biology and taxonomic classification.</title>
        <authorList>
            <person name="Goeker M."/>
        </authorList>
    </citation>
    <scope>NUCLEOTIDE SEQUENCE [LARGE SCALE GENOMIC DNA]</scope>
    <source>
        <strain evidence="2 3">DSM 12252</strain>
    </source>
</reference>
<protein>
    <submittedName>
        <fullName evidence="2">Uncharacterized protein</fullName>
    </submittedName>
</protein>
<feature type="signal peptide" evidence="1">
    <location>
        <begin position="1"/>
        <end position="19"/>
    </location>
</feature>
<name>A0A7W7YGB5_9BACT</name>
<dbReference type="Proteomes" id="UP000590740">
    <property type="component" value="Unassembled WGS sequence"/>
</dbReference>